<dbReference type="AlphaFoldDB" id="A0A3B0XKZ8"/>
<dbReference type="Pfam" id="PF14099">
    <property type="entry name" value="Polysacc_lyase"/>
    <property type="match status" value="1"/>
</dbReference>
<protein>
    <submittedName>
        <fullName evidence="1">Uncharacterized protein</fullName>
    </submittedName>
</protein>
<dbReference type="EMBL" id="UOFJ01000316">
    <property type="protein sequence ID" value="VAW68241.1"/>
    <property type="molecule type" value="Genomic_DNA"/>
</dbReference>
<sequence>MKNNSNIIKALFFISIILPSNAYTESFTDSFESGDLSAPNGHGFKWAADNARTGVVKQSRKNSADDSYSLQFTYPKGLFNSERRFDMGKSYSDLWIQYWLRVPTNFKHNSSSPSNNKLFSIWMDDYSSKGDGPTVIWEFWQQNNGGSELAVHFSQGGFTAAGAHKQRKPFITFPDDQGRWMNIVLHVKAATSDTANNGVIEMWRKWEGEGGFTKFHEIIDAN</sequence>
<accession>A0A3B0XKZ8</accession>
<organism evidence="1">
    <name type="scientific">hydrothermal vent metagenome</name>
    <dbReference type="NCBI Taxonomy" id="652676"/>
    <lineage>
        <taxon>unclassified sequences</taxon>
        <taxon>metagenomes</taxon>
        <taxon>ecological metagenomes</taxon>
    </lineage>
</organism>
<evidence type="ECO:0000313" key="1">
    <source>
        <dbReference type="EMBL" id="VAW68241.1"/>
    </source>
</evidence>
<dbReference type="Gene3D" id="2.60.120.200">
    <property type="match status" value="1"/>
</dbReference>
<gene>
    <name evidence="1" type="ORF">MNBD_GAMMA10-239</name>
</gene>
<reference evidence="1" key="1">
    <citation type="submission" date="2018-06" db="EMBL/GenBank/DDBJ databases">
        <authorList>
            <person name="Zhirakovskaya E."/>
        </authorList>
    </citation>
    <scope>NUCLEOTIDE SEQUENCE</scope>
</reference>
<proteinExistence type="predicted"/>
<feature type="non-terminal residue" evidence="1">
    <location>
        <position position="222"/>
    </location>
</feature>
<dbReference type="InterPro" id="IPR025975">
    <property type="entry name" value="Polysacc_lyase"/>
</dbReference>
<name>A0A3B0XKZ8_9ZZZZ</name>